<organism evidence="3 4">
    <name type="scientific">Schumannella luteola</name>
    <dbReference type="NCBI Taxonomy" id="472059"/>
    <lineage>
        <taxon>Bacteria</taxon>
        <taxon>Bacillati</taxon>
        <taxon>Actinomycetota</taxon>
        <taxon>Actinomycetes</taxon>
        <taxon>Micrococcales</taxon>
        <taxon>Microbacteriaceae</taxon>
        <taxon>Schumannella</taxon>
    </lineage>
</organism>
<dbReference type="EMBL" id="JACBZY010000001">
    <property type="protein sequence ID" value="NYG99407.1"/>
    <property type="molecule type" value="Genomic_DNA"/>
</dbReference>
<keyword evidence="2" id="KW-1133">Transmembrane helix</keyword>
<dbReference type="PROSITE" id="PS51318">
    <property type="entry name" value="TAT"/>
    <property type="match status" value="1"/>
</dbReference>
<evidence type="ECO:0000256" key="2">
    <source>
        <dbReference type="SAM" id="Phobius"/>
    </source>
</evidence>
<dbReference type="Gene3D" id="2.60.40.10">
    <property type="entry name" value="Immunoglobulins"/>
    <property type="match status" value="3"/>
</dbReference>
<dbReference type="AlphaFoldDB" id="A0A852YHP8"/>
<dbReference type="InterPro" id="IPR013783">
    <property type="entry name" value="Ig-like_fold"/>
</dbReference>
<feature type="compositionally biased region" description="Low complexity" evidence="1">
    <location>
        <begin position="178"/>
        <end position="196"/>
    </location>
</feature>
<feature type="region of interest" description="Disordered" evidence="1">
    <location>
        <begin position="175"/>
        <end position="198"/>
    </location>
</feature>
<feature type="transmembrane region" description="Helical" evidence="2">
    <location>
        <begin position="547"/>
        <end position="567"/>
    </location>
</feature>
<dbReference type="InterPro" id="IPR006311">
    <property type="entry name" value="TAT_signal"/>
</dbReference>
<dbReference type="GO" id="GO:0005975">
    <property type="term" value="P:carbohydrate metabolic process"/>
    <property type="evidence" value="ECO:0007669"/>
    <property type="project" value="UniProtKB-ARBA"/>
</dbReference>
<evidence type="ECO:0000256" key="1">
    <source>
        <dbReference type="SAM" id="MobiDB-lite"/>
    </source>
</evidence>
<feature type="transmembrane region" description="Helical" evidence="2">
    <location>
        <begin position="693"/>
        <end position="714"/>
    </location>
</feature>
<gene>
    <name evidence="3" type="ORF">BJ979_002033</name>
</gene>
<keyword evidence="3" id="KW-0449">Lipoprotein</keyword>
<feature type="transmembrane region" description="Helical" evidence="2">
    <location>
        <begin position="751"/>
        <end position="772"/>
    </location>
</feature>
<evidence type="ECO:0000313" key="3">
    <source>
        <dbReference type="EMBL" id="NYG99407.1"/>
    </source>
</evidence>
<evidence type="ECO:0000313" key="4">
    <source>
        <dbReference type="Proteomes" id="UP000553888"/>
    </source>
</evidence>
<protein>
    <submittedName>
        <fullName evidence="3">Putative outer membrane lipoprotein</fullName>
    </submittedName>
</protein>
<proteinExistence type="predicted"/>
<reference evidence="3 4" key="1">
    <citation type="submission" date="2020-07" db="EMBL/GenBank/DDBJ databases">
        <title>Sequencing the genomes of 1000 actinobacteria strains.</title>
        <authorList>
            <person name="Klenk H.-P."/>
        </authorList>
    </citation>
    <scope>NUCLEOTIDE SEQUENCE [LARGE SCALE GENOMIC DNA]</scope>
    <source>
        <strain evidence="3 4">DSM 23141</strain>
    </source>
</reference>
<feature type="transmembrane region" description="Helical" evidence="2">
    <location>
        <begin position="635"/>
        <end position="653"/>
    </location>
</feature>
<feature type="region of interest" description="Disordered" evidence="1">
    <location>
        <begin position="392"/>
        <end position="451"/>
    </location>
</feature>
<feature type="region of interest" description="Disordered" evidence="1">
    <location>
        <begin position="55"/>
        <end position="108"/>
    </location>
</feature>
<keyword evidence="2" id="KW-0472">Membrane</keyword>
<accession>A0A852YHP8</accession>
<keyword evidence="2" id="KW-0812">Transmembrane</keyword>
<feature type="region of interest" description="Disordered" evidence="1">
    <location>
        <begin position="1"/>
        <end position="23"/>
    </location>
</feature>
<feature type="transmembrane region" description="Helical" evidence="2">
    <location>
        <begin position="473"/>
        <end position="495"/>
    </location>
</feature>
<feature type="compositionally biased region" description="Low complexity" evidence="1">
    <location>
        <begin position="55"/>
        <end position="103"/>
    </location>
</feature>
<feature type="transmembrane region" description="Helical" evidence="2">
    <location>
        <begin position="611"/>
        <end position="629"/>
    </location>
</feature>
<feature type="compositionally biased region" description="Gly residues" evidence="1">
    <location>
        <begin position="426"/>
        <end position="451"/>
    </location>
</feature>
<sequence length="782" mass="76130">MNRLGTPAGASRRSGAGPRADSRRRLVAGILAVGVLLVGLAVTVSPSLGAHAEIDGAGSPAGAGAPVPDDGADSDSASAAPAAPGALSPQADSTPTPSPSSSPAKDAAFRVTSHRDDDFVSGTRVTLTGQGTAGSAVRISGSGTAGAATTVDGSGAWSAPVDLPNGRTQLSLVETHGAGDSSSSPGSASPSPSPGDTTISLTLRALGAPVISGGSVTYSTGIVTGTGYPRAGVSVTVTPEGGGSPVAASCPAVAVDGSWSCPISSGPGRYTITAQQFSPDDRSEISPASAARTLVIDQDAPAPPTIDSPADGANVTGATVFTGRGEDDASVDVFAEGNLLCSAAVSAGAWSCTASISGSGRHVVQAVQKDRAGNYSPPSAVIKLVFGSASVSPAPSAPPSAPTAPGSPSAPGSPTPPGSAPPSSPGGPGDGNGNGSGLGGVQGDGGLGGGWADPTRFGTALPTLASTFASASWLPALLLAAAFVLLVALPLRLIVTTAGPRLRLRLPQLFGRNRRGAERTAFAAPRSGVAAGSDVDEAETGGRGKPWMLVAGLVVAVSLITALAIGVQDQQRYARLLISIAIGVTVVNGVGVVVASALVAKAAGVRRVLRLVPLVLVVGALGALVSRLLGLEPPLVVGVVLAVAAVGAVGDRAGALIHLAQVGSLAALAVVAWVVHDLTGGATGMLGSGLAEILTAITVSGLCSAVLLLVPVGSLPGRVIFDWSPAAWVGAALVAVVLAALALASGAGFPVMGVMLAALAVGALCLGGWAWIRWVEPALLAR</sequence>
<feature type="transmembrane region" description="Helical" evidence="2">
    <location>
        <begin position="573"/>
        <end position="599"/>
    </location>
</feature>
<name>A0A852YHP8_9MICO</name>
<dbReference type="RefSeq" id="WP_179567591.1">
    <property type="nucleotide sequence ID" value="NZ_JACBZY010000001.1"/>
</dbReference>
<feature type="transmembrane region" description="Helical" evidence="2">
    <location>
        <begin position="726"/>
        <end position="745"/>
    </location>
</feature>
<feature type="compositionally biased region" description="Pro residues" evidence="1">
    <location>
        <begin position="411"/>
        <end position="425"/>
    </location>
</feature>
<dbReference type="Proteomes" id="UP000553888">
    <property type="component" value="Unassembled WGS sequence"/>
</dbReference>
<feature type="transmembrane region" description="Helical" evidence="2">
    <location>
        <begin position="665"/>
        <end position="687"/>
    </location>
</feature>
<comment type="caution">
    <text evidence="3">The sequence shown here is derived from an EMBL/GenBank/DDBJ whole genome shotgun (WGS) entry which is preliminary data.</text>
</comment>
<keyword evidence="4" id="KW-1185">Reference proteome</keyword>